<name>A0ABX1QT57_9FLAO</name>
<reference evidence="1 2" key="1">
    <citation type="submission" date="2020-02" db="EMBL/GenBank/DDBJ databases">
        <title>Flavobacterium sp. genome.</title>
        <authorList>
            <person name="Jung H.S."/>
            <person name="Baek J.H."/>
            <person name="Jeon C.O."/>
        </authorList>
    </citation>
    <scope>NUCLEOTIDE SEQUENCE [LARGE SCALE GENOMIC DNA]</scope>
    <source>
        <strain evidence="1 2">SE-s27</strain>
    </source>
</reference>
<accession>A0ABX1QT57</accession>
<proteinExistence type="predicted"/>
<dbReference type="EMBL" id="JAAMPT010000204">
    <property type="protein sequence ID" value="NMH24883.1"/>
    <property type="molecule type" value="Genomic_DNA"/>
</dbReference>
<protein>
    <recommendedName>
        <fullName evidence="3">DUF4348 domain-containing protein</fullName>
    </recommendedName>
</protein>
<dbReference type="RefSeq" id="WP_169523463.1">
    <property type="nucleotide sequence ID" value="NZ_JAAMPT010000204.1"/>
</dbReference>
<evidence type="ECO:0008006" key="3">
    <source>
        <dbReference type="Google" id="ProtNLM"/>
    </source>
</evidence>
<evidence type="ECO:0000313" key="2">
    <source>
        <dbReference type="Proteomes" id="UP000767947"/>
    </source>
</evidence>
<keyword evidence="2" id="KW-1185">Reference proteome</keyword>
<organism evidence="1 2">
    <name type="scientific">Flavobacterium solisilvae</name>
    <dbReference type="NCBI Taxonomy" id="1852019"/>
    <lineage>
        <taxon>Bacteria</taxon>
        <taxon>Pseudomonadati</taxon>
        <taxon>Bacteroidota</taxon>
        <taxon>Flavobacteriia</taxon>
        <taxon>Flavobacteriales</taxon>
        <taxon>Flavobacteriaceae</taxon>
        <taxon>Flavobacterium</taxon>
    </lineage>
</organism>
<comment type="caution">
    <text evidence="1">The sequence shown here is derived from an EMBL/GenBank/DDBJ whole genome shotgun (WGS) entry which is preliminary data.</text>
</comment>
<dbReference type="Proteomes" id="UP000767947">
    <property type="component" value="Unassembled WGS sequence"/>
</dbReference>
<gene>
    <name evidence="1" type="ORF">G6042_06330</name>
</gene>
<evidence type="ECO:0000313" key="1">
    <source>
        <dbReference type="EMBL" id="NMH24883.1"/>
    </source>
</evidence>
<sequence length="191" mass="22754">MKKITILLILISLNSFCQSKESLQASTKKLYDSNYLMEFETLADLTYPKVFEEIGREAFIEKMDLDYQNEEYRLRLQLPNVTFQYSELKKSGGKSFYIITFKNPVRYFFEEKLTTEQAAEKKKQLQEINQTQDVTFEPARNSFNVKKTTTYVAISDENTSGEWKFFNFDDKEQREFFEKEFPSLFQELKSK</sequence>